<dbReference type="EMBL" id="KN830208">
    <property type="protein sequence ID" value="KIK72999.1"/>
    <property type="molecule type" value="Genomic_DNA"/>
</dbReference>
<evidence type="ECO:0000313" key="2">
    <source>
        <dbReference type="Proteomes" id="UP000054538"/>
    </source>
</evidence>
<keyword evidence="2" id="KW-1185">Reference proteome</keyword>
<dbReference type="AlphaFoldDB" id="A0A0D0CZT9"/>
<proteinExistence type="predicted"/>
<dbReference type="STRING" id="930991.A0A0D0CZT9"/>
<accession>A0A0D0CZT9</accession>
<gene>
    <name evidence="1" type="ORF">PAXRUDRAFT_179502</name>
</gene>
<name>A0A0D0CZT9_9AGAM</name>
<sequence length="169" mass="19318">MFWGQVEAHKCTTYATREYTALLINLPTTWEHRVEACKATALEIHGVSYLPKSCEDKGPGVVLGRWEINQNEPDCATFWNWYKDKASPIEMPLTLILVFLLLLQGCTSQQSGKRRIEHYLENLPHGGDWKEFCATTPASFHGMHFIGAQECFQYNLGTYGHWEIDDSSC</sequence>
<dbReference type="InParanoid" id="A0A0D0CZT9"/>
<evidence type="ECO:0000313" key="1">
    <source>
        <dbReference type="EMBL" id="KIK72999.1"/>
    </source>
</evidence>
<organism evidence="1 2">
    <name type="scientific">Paxillus rubicundulus Ve08.2h10</name>
    <dbReference type="NCBI Taxonomy" id="930991"/>
    <lineage>
        <taxon>Eukaryota</taxon>
        <taxon>Fungi</taxon>
        <taxon>Dikarya</taxon>
        <taxon>Basidiomycota</taxon>
        <taxon>Agaricomycotina</taxon>
        <taxon>Agaricomycetes</taxon>
        <taxon>Agaricomycetidae</taxon>
        <taxon>Boletales</taxon>
        <taxon>Paxilineae</taxon>
        <taxon>Paxillaceae</taxon>
        <taxon>Paxillus</taxon>
    </lineage>
</organism>
<dbReference type="HOGENOM" id="CLU_050250_3_1_1"/>
<reference evidence="1 2" key="1">
    <citation type="submission" date="2014-04" db="EMBL/GenBank/DDBJ databases">
        <authorList>
            <consortium name="DOE Joint Genome Institute"/>
            <person name="Kuo A."/>
            <person name="Kohler A."/>
            <person name="Jargeat P."/>
            <person name="Nagy L.G."/>
            <person name="Floudas D."/>
            <person name="Copeland A."/>
            <person name="Barry K.W."/>
            <person name="Cichocki N."/>
            <person name="Veneault-Fourrey C."/>
            <person name="LaButti K."/>
            <person name="Lindquist E.A."/>
            <person name="Lipzen A."/>
            <person name="Lundell T."/>
            <person name="Morin E."/>
            <person name="Murat C."/>
            <person name="Sun H."/>
            <person name="Tunlid A."/>
            <person name="Henrissat B."/>
            <person name="Grigoriev I.V."/>
            <person name="Hibbett D.S."/>
            <person name="Martin F."/>
            <person name="Nordberg H.P."/>
            <person name="Cantor M.N."/>
            <person name="Hua S.X."/>
        </authorList>
    </citation>
    <scope>NUCLEOTIDE SEQUENCE [LARGE SCALE GENOMIC DNA]</scope>
    <source>
        <strain evidence="1 2">Ve08.2h10</strain>
    </source>
</reference>
<reference evidence="2" key="2">
    <citation type="submission" date="2015-01" db="EMBL/GenBank/DDBJ databases">
        <title>Evolutionary Origins and Diversification of the Mycorrhizal Mutualists.</title>
        <authorList>
            <consortium name="DOE Joint Genome Institute"/>
            <consortium name="Mycorrhizal Genomics Consortium"/>
            <person name="Kohler A."/>
            <person name="Kuo A."/>
            <person name="Nagy L.G."/>
            <person name="Floudas D."/>
            <person name="Copeland A."/>
            <person name="Barry K.W."/>
            <person name="Cichocki N."/>
            <person name="Veneault-Fourrey C."/>
            <person name="LaButti K."/>
            <person name="Lindquist E.A."/>
            <person name="Lipzen A."/>
            <person name="Lundell T."/>
            <person name="Morin E."/>
            <person name="Murat C."/>
            <person name="Riley R."/>
            <person name="Ohm R."/>
            <person name="Sun H."/>
            <person name="Tunlid A."/>
            <person name="Henrissat B."/>
            <person name="Grigoriev I.V."/>
            <person name="Hibbett D.S."/>
            <person name="Martin F."/>
        </authorList>
    </citation>
    <scope>NUCLEOTIDE SEQUENCE [LARGE SCALE GENOMIC DNA]</scope>
    <source>
        <strain evidence="2">Ve08.2h10</strain>
    </source>
</reference>
<dbReference type="OrthoDB" id="3153758at2759"/>
<protein>
    <submittedName>
        <fullName evidence="1">Uncharacterized protein</fullName>
    </submittedName>
</protein>
<dbReference type="Proteomes" id="UP000054538">
    <property type="component" value="Unassembled WGS sequence"/>
</dbReference>